<gene>
    <name evidence="4" type="ORF">PVAP13_1NG486819</name>
</gene>
<dbReference type="Gene3D" id="1.25.40.420">
    <property type="match status" value="1"/>
</dbReference>
<dbReference type="Pfam" id="PF24570">
    <property type="entry name" value="BACK_BPM_SPOP"/>
    <property type="match status" value="1"/>
</dbReference>
<dbReference type="AlphaFoldDB" id="A0A8T0WXP8"/>
<dbReference type="Proteomes" id="UP000823388">
    <property type="component" value="Chromosome 1N"/>
</dbReference>
<reference evidence="4" key="1">
    <citation type="submission" date="2020-05" db="EMBL/GenBank/DDBJ databases">
        <title>WGS assembly of Panicum virgatum.</title>
        <authorList>
            <person name="Lovell J.T."/>
            <person name="Jenkins J."/>
            <person name="Shu S."/>
            <person name="Juenger T.E."/>
            <person name="Schmutz J."/>
        </authorList>
    </citation>
    <scope>NUCLEOTIDE SEQUENCE</scope>
    <source>
        <strain evidence="4">AP13</strain>
    </source>
</reference>
<comment type="similarity">
    <text evidence="2">Belongs to the Tdpoz family.</text>
</comment>
<evidence type="ECO:0000256" key="1">
    <source>
        <dbReference type="ARBA" id="ARBA00004906"/>
    </source>
</evidence>
<dbReference type="InterPro" id="IPR056423">
    <property type="entry name" value="BACK_BPM_SPOP"/>
</dbReference>
<name>A0A8T0WXP8_PANVG</name>
<feature type="domain" description="BPM/SPOP BACK" evidence="3">
    <location>
        <begin position="96"/>
        <end position="150"/>
    </location>
</feature>
<dbReference type="Gene3D" id="3.30.710.10">
    <property type="entry name" value="Potassium Channel Kv1.1, Chain A"/>
    <property type="match status" value="1"/>
</dbReference>
<dbReference type="PANTHER" id="PTHR26379:SF422">
    <property type="entry name" value="BTB DOMAIN-CONTAINING PROTEIN"/>
    <property type="match status" value="1"/>
</dbReference>
<dbReference type="SUPFAM" id="SSF54695">
    <property type="entry name" value="POZ domain"/>
    <property type="match status" value="1"/>
</dbReference>
<evidence type="ECO:0000313" key="4">
    <source>
        <dbReference type="EMBL" id="KAG2654341.1"/>
    </source>
</evidence>
<dbReference type="InterPro" id="IPR011333">
    <property type="entry name" value="SKP1/BTB/POZ_sf"/>
</dbReference>
<dbReference type="GO" id="GO:0016567">
    <property type="term" value="P:protein ubiquitination"/>
    <property type="evidence" value="ECO:0007669"/>
    <property type="project" value="InterPro"/>
</dbReference>
<keyword evidence="5" id="KW-1185">Reference proteome</keyword>
<protein>
    <recommendedName>
        <fullName evidence="3">BPM/SPOP BACK domain-containing protein</fullName>
    </recommendedName>
</protein>
<sequence length="164" mass="18716">MHSGSAVTGFQGRAFRRNEREHHLRGWHTDSWHATSGVQGLVRFHDFIYTDSLPEMEVQEEVTMAQHLFEAADRYDMQRLKLICEDKLCRHLDVSNAATTLVLAEQHNCQGLKDACIEFLKSSDALEGVMATDGFEHLTRSCHALVKELMSKLTTQSRKRKLST</sequence>
<evidence type="ECO:0000256" key="2">
    <source>
        <dbReference type="ARBA" id="ARBA00010846"/>
    </source>
</evidence>
<evidence type="ECO:0000259" key="3">
    <source>
        <dbReference type="Pfam" id="PF24570"/>
    </source>
</evidence>
<comment type="caution">
    <text evidence="4">The sequence shown here is derived from an EMBL/GenBank/DDBJ whole genome shotgun (WGS) entry which is preliminary data.</text>
</comment>
<dbReference type="PANTHER" id="PTHR26379">
    <property type="entry name" value="BTB/POZ AND MATH DOMAIN-CONTAINING PROTEIN 1"/>
    <property type="match status" value="1"/>
</dbReference>
<dbReference type="EMBL" id="CM029038">
    <property type="protein sequence ID" value="KAG2654341.1"/>
    <property type="molecule type" value="Genomic_DNA"/>
</dbReference>
<proteinExistence type="inferred from homology"/>
<evidence type="ECO:0000313" key="5">
    <source>
        <dbReference type="Proteomes" id="UP000823388"/>
    </source>
</evidence>
<comment type="pathway">
    <text evidence="1">Protein modification; protein ubiquitination.</text>
</comment>
<accession>A0A8T0WXP8</accession>
<dbReference type="InterPro" id="IPR045005">
    <property type="entry name" value="BPM1-6"/>
</dbReference>
<organism evidence="4 5">
    <name type="scientific">Panicum virgatum</name>
    <name type="common">Blackwell switchgrass</name>
    <dbReference type="NCBI Taxonomy" id="38727"/>
    <lineage>
        <taxon>Eukaryota</taxon>
        <taxon>Viridiplantae</taxon>
        <taxon>Streptophyta</taxon>
        <taxon>Embryophyta</taxon>
        <taxon>Tracheophyta</taxon>
        <taxon>Spermatophyta</taxon>
        <taxon>Magnoliopsida</taxon>
        <taxon>Liliopsida</taxon>
        <taxon>Poales</taxon>
        <taxon>Poaceae</taxon>
        <taxon>PACMAD clade</taxon>
        <taxon>Panicoideae</taxon>
        <taxon>Panicodae</taxon>
        <taxon>Paniceae</taxon>
        <taxon>Panicinae</taxon>
        <taxon>Panicum</taxon>
        <taxon>Panicum sect. Hiantes</taxon>
    </lineage>
</organism>